<dbReference type="EMBL" id="FNRS01000001">
    <property type="protein sequence ID" value="SEC20300.1"/>
    <property type="molecule type" value="Genomic_DNA"/>
</dbReference>
<sequence>MNMIATSQTDHPVNVLLPEAFQALQAYVGVWALATETERNIQRHRQSMPSIIAFKDAMMAQIDELLVFVNRKPLAELDEVDTILLKLLLSLAEIAPTIECYNQQEVVYGFDPRRFVAEEDFSLKPVY</sequence>
<dbReference type="RefSeq" id="WP_048380525.1">
    <property type="nucleotide sequence ID" value="NZ_FNRS01000001.1"/>
</dbReference>
<dbReference type="EMBL" id="JYLA01000003">
    <property type="protein sequence ID" value="KMM85580.1"/>
    <property type="molecule type" value="Genomic_DNA"/>
</dbReference>
<gene>
    <name evidence="2" type="ORF">SAMN04490203_1988</name>
    <name evidence="1" type="ORF">TU78_09610</name>
</gene>
<name>A0A0J6GV77_PSETA</name>
<accession>A0A0J6GV77</accession>
<dbReference type="AlphaFoldDB" id="A0A0J6GV77"/>
<dbReference type="Proteomes" id="UP000036395">
    <property type="component" value="Unassembled WGS sequence"/>
</dbReference>
<protein>
    <submittedName>
        <fullName evidence="1">Uncharacterized protein</fullName>
    </submittedName>
</protein>
<organism evidence="1 3">
    <name type="scientific">Pseudomonas taetrolens</name>
    <dbReference type="NCBI Taxonomy" id="47884"/>
    <lineage>
        <taxon>Bacteria</taxon>
        <taxon>Pseudomonadati</taxon>
        <taxon>Pseudomonadota</taxon>
        <taxon>Gammaproteobacteria</taxon>
        <taxon>Pseudomonadales</taxon>
        <taxon>Pseudomonadaceae</taxon>
        <taxon>Pseudomonas</taxon>
    </lineage>
</organism>
<reference evidence="2 4" key="2">
    <citation type="submission" date="2016-10" db="EMBL/GenBank/DDBJ databases">
        <authorList>
            <person name="Varghese N."/>
            <person name="Submissions S."/>
        </authorList>
    </citation>
    <scope>NUCLEOTIDE SEQUENCE [LARGE SCALE GENOMIC DNA]</scope>
    <source>
        <strain evidence="2 4">BS3652</strain>
    </source>
</reference>
<evidence type="ECO:0000313" key="3">
    <source>
        <dbReference type="Proteomes" id="UP000036395"/>
    </source>
</evidence>
<proteinExistence type="predicted"/>
<evidence type="ECO:0000313" key="4">
    <source>
        <dbReference type="Proteomes" id="UP000183155"/>
    </source>
</evidence>
<comment type="caution">
    <text evidence="1">The sequence shown here is derived from an EMBL/GenBank/DDBJ whole genome shotgun (WGS) entry which is preliminary data.</text>
</comment>
<dbReference type="STRING" id="47884.SAMN04490203_1988"/>
<keyword evidence="4" id="KW-1185">Reference proteome</keyword>
<reference evidence="1 3" key="1">
    <citation type="submission" date="2015-02" db="EMBL/GenBank/DDBJ databases">
        <title>Pseudomonas helleri sp. nov. and Pseudomonas weihenstephanensis sp. nov., isolated from raw cows milk.</title>
        <authorList>
            <person name="von Neubeck M."/>
            <person name="Huptas C."/>
            <person name="Wenning M."/>
            <person name="Scherer S."/>
        </authorList>
    </citation>
    <scope>NUCLEOTIDE SEQUENCE [LARGE SCALE GENOMIC DNA]</scope>
    <source>
        <strain evidence="1 3">DSM 21104</strain>
    </source>
</reference>
<evidence type="ECO:0000313" key="2">
    <source>
        <dbReference type="EMBL" id="SEC20300.1"/>
    </source>
</evidence>
<dbReference type="PATRIC" id="fig|47884.3.peg.2349"/>
<evidence type="ECO:0000313" key="1">
    <source>
        <dbReference type="EMBL" id="KMM85580.1"/>
    </source>
</evidence>
<dbReference type="OrthoDB" id="6690820at2"/>
<dbReference type="Proteomes" id="UP000183155">
    <property type="component" value="Unassembled WGS sequence"/>
</dbReference>